<dbReference type="PROSITE" id="PS51186">
    <property type="entry name" value="GNAT"/>
    <property type="match status" value="1"/>
</dbReference>
<dbReference type="CDD" id="cd04301">
    <property type="entry name" value="NAT_SF"/>
    <property type="match status" value="1"/>
</dbReference>
<accession>E8UAH3</accession>
<evidence type="ECO:0000256" key="1">
    <source>
        <dbReference type="ARBA" id="ARBA00022679"/>
    </source>
</evidence>
<keyword evidence="5" id="KW-1185">Reference proteome</keyword>
<dbReference type="InterPro" id="IPR050832">
    <property type="entry name" value="Bact_Acetyltransf"/>
</dbReference>
<evidence type="ECO:0000313" key="5">
    <source>
        <dbReference type="Proteomes" id="UP000008635"/>
    </source>
</evidence>
<dbReference type="Pfam" id="PF00583">
    <property type="entry name" value="Acetyltransf_1"/>
    <property type="match status" value="1"/>
</dbReference>
<dbReference type="SUPFAM" id="SSF55729">
    <property type="entry name" value="Acyl-CoA N-acyltransferases (Nat)"/>
    <property type="match status" value="1"/>
</dbReference>
<dbReference type="InterPro" id="IPR000182">
    <property type="entry name" value="GNAT_dom"/>
</dbReference>
<dbReference type="RefSeq" id="WP_013557567.1">
    <property type="nucleotide sequence ID" value="NC_014958.1"/>
</dbReference>
<dbReference type="STRING" id="709986.Deima_2424"/>
<dbReference type="OrthoDB" id="67353at2"/>
<dbReference type="eggNOG" id="COG0456">
    <property type="taxonomic scope" value="Bacteria"/>
</dbReference>
<dbReference type="Proteomes" id="UP000008635">
    <property type="component" value="Chromosome"/>
</dbReference>
<reference evidence="5" key="2">
    <citation type="submission" date="2011-01" db="EMBL/GenBank/DDBJ databases">
        <title>The complete genome of Deinococcus maricopensis DSM 21211.</title>
        <authorList>
            <consortium name="US DOE Joint Genome Institute (JGI-PGF)"/>
            <person name="Lucas S."/>
            <person name="Copeland A."/>
            <person name="Lapidus A."/>
            <person name="Goodwin L."/>
            <person name="Pitluck S."/>
            <person name="Kyrpides N."/>
            <person name="Mavromatis K."/>
            <person name="Pagani I."/>
            <person name="Ivanova N."/>
            <person name="Ovchinnikova G."/>
            <person name="Zeytun A."/>
            <person name="Detter J.C."/>
            <person name="Han C."/>
            <person name="Land M."/>
            <person name="Hauser L."/>
            <person name="Markowitz V."/>
            <person name="Cheng J.-F."/>
            <person name="Hugenholtz P."/>
            <person name="Woyke T."/>
            <person name="Wu D."/>
            <person name="Pukall R."/>
            <person name="Gehrich-Schroeter G."/>
            <person name="Brambilla E."/>
            <person name="Klenk H.-P."/>
            <person name="Eisen J.A."/>
        </authorList>
    </citation>
    <scope>NUCLEOTIDE SEQUENCE [LARGE SCALE GENOMIC DNA]</scope>
    <source>
        <strain evidence="5">DSM 21211 / LMG 22137 / NRRL B-23946 / LB-34</strain>
    </source>
</reference>
<proteinExistence type="predicted"/>
<dbReference type="PANTHER" id="PTHR43877">
    <property type="entry name" value="AMINOALKYLPHOSPHONATE N-ACETYLTRANSFERASE-RELATED-RELATED"/>
    <property type="match status" value="1"/>
</dbReference>
<reference evidence="4 5" key="1">
    <citation type="journal article" date="2011" name="Stand. Genomic Sci.">
        <title>Complete genome sequence of Deinococcus maricopensis type strain (LB-34).</title>
        <authorList>
            <person name="Pukall R."/>
            <person name="Zeytun A."/>
            <person name="Lucas S."/>
            <person name="Lapidus A."/>
            <person name="Hammon N."/>
            <person name="Deshpande S."/>
            <person name="Nolan M."/>
            <person name="Cheng J.F."/>
            <person name="Pitluck S."/>
            <person name="Liolios K."/>
            <person name="Pagani I."/>
            <person name="Mikhailova N."/>
            <person name="Ivanova N."/>
            <person name="Mavromatis K."/>
            <person name="Pati A."/>
            <person name="Tapia R."/>
            <person name="Han C."/>
            <person name="Goodwin L."/>
            <person name="Chen A."/>
            <person name="Palaniappan K."/>
            <person name="Land M."/>
            <person name="Hauser L."/>
            <person name="Chang Y.J."/>
            <person name="Jeffries C.D."/>
            <person name="Brambilla E.M."/>
            <person name="Rohde M."/>
            <person name="Goker M."/>
            <person name="Detter J.C."/>
            <person name="Woyke T."/>
            <person name="Bristow J."/>
            <person name="Eisen J.A."/>
            <person name="Markowitz V."/>
            <person name="Hugenholtz P."/>
            <person name="Kyrpides N.C."/>
            <person name="Klenk H.P."/>
        </authorList>
    </citation>
    <scope>NUCLEOTIDE SEQUENCE [LARGE SCALE GENOMIC DNA]</scope>
    <source>
        <strain evidence="5">DSM 21211 / LMG 22137 / NRRL B-23946 / LB-34</strain>
    </source>
</reference>
<organism evidence="4 5">
    <name type="scientific">Deinococcus maricopensis (strain DSM 21211 / LMG 22137 / NRRL B-23946 / LB-34)</name>
    <dbReference type="NCBI Taxonomy" id="709986"/>
    <lineage>
        <taxon>Bacteria</taxon>
        <taxon>Thermotogati</taxon>
        <taxon>Deinococcota</taxon>
        <taxon>Deinococci</taxon>
        <taxon>Deinococcales</taxon>
        <taxon>Deinococcaceae</taxon>
        <taxon>Deinococcus</taxon>
    </lineage>
</organism>
<dbReference type="InterPro" id="IPR016181">
    <property type="entry name" value="Acyl_CoA_acyltransferase"/>
</dbReference>
<name>E8UAH3_DEIML</name>
<evidence type="ECO:0000259" key="3">
    <source>
        <dbReference type="PROSITE" id="PS51186"/>
    </source>
</evidence>
<evidence type="ECO:0000256" key="2">
    <source>
        <dbReference type="ARBA" id="ARBA00023315"/>
    </source>
</evidence>
<dbReference type="KEGG" id="dmr:Deima_2424"/>
<gene>
    <name evidence="4" type="ordered locus">Deima_2424</name>
</gene>
<keyword evidence="1 4" id="KW-0808">Transferase</keyword>
<dbReference type="GO" id="GO:0016747">
    <property type="term" value="F:acyltransferase activity, transferring groups other than amino-acyl groups"/>
    <property type="evidence" value="ECO:0007669"/>
    <property type="project" value="InterPro"/>
</dbReference>
<dbReference type="EMBL" id="CP002454">
    <property type="protein sequence ID" value="ADV68062.1"/>
    <property type="molecule type" value="Genomic_DNA"/>
</dbReference>
<dbReference type="AlphaFoldDB" id="E8UAH3"/>
<feature type="domain" description="N-acetyltransferase" evidence="3">
    <location>
        <begin position="4"/>
        <end position="150"/>
    </location>
</feature>
<dbReference type="PANTHER" id="PTHR43877:SF2">
    <property type="entry name" value="AMINOALKYLPHOSPHONATE N-ACETYLTRANSFERASE-RELATED"/>
    <property type="match status" value="1"/>
</dbReference>
<dbReference type="Gene3D" id="3.40.630.30">
    <property type="match status" value="1"/>
</dbReference>
<sequence length="150" mass="16737">MQLVELHPTDPRVLALMDAQQAELERRYAPNSTEPFDPLTLATPRAALFAIQDGAQLLACGGLKPLSETEAELKRMYTAPDARGQRLGHRIVDALTQHARTHGFTRIVLETGVKQPEAIRLYERAGFTRIPNYGYYVDSPQSVCYALNLT</sequence>
<protein>
    <submittedName>
        <fullName evidence="4">GCN5-related N-acetyltransferase</fullName>
    </submittedName>
</protein>
<dbReference type="HOGENOM" id="CLU_013985_11_8_0"/>
<evidence type="ECO:0000313" key="4">
    <source>
        <dbReference type="EMBL" id="ADV68062.1"/>
    </source>
</evidence>
<keyword evidence="2" id="KW-0012">Acyltransferase</keyword>